<gene>
    <name evidence="2" type="ORF">ABIF29_006869</name>
</gene>
<name>A0ABV4FAS1_BRAEL</name>
<feature type="region of interest" description="Disordered" evidence="1">
    <location>
        <begin position="120"/>
        <end position="156"/>
    </location>
</feature>
<sequence length="227" mass="24768">MLCARQHTGWRRALFATRRRRMIGACRLRQTEGNDLPLCQGNCDVRSGAPRHRADIRRRHAVMPAEGAVEVGQIAEPDFECDRTDGAAAVARVVQQMMRTRQALAEHEFRECRTTLSIIRPREGSASGRARRNPRSRTETRSYPATASSSADPHGGGRSPVICGPICGSITPLEYTGPCLRVGTFAADTRCAPDHPDTLVGPEFATETEIVLARCCPASSSMPSRGL</sequence>
<organism evidence="2 3">
    <name type="scientific">Bradyrhizobium elkanii</name>
    <dbReference type="NCBI Taxonomy" id="29448"/>
    <lineage>
        <taxon>Bacteria</taxon>
        <taxon>Pseudomonadati</taxon>
        <taxon>Pseudomonadota</taxon>
        <taxon>Alphaproteobacteria</taxon>
        <taxon>Hyphomicrobiales</taxon>
        <taxon>Nitrobacteraceae</taxon>
        <taxon>Bradyrhizobium</taxon>
    </lineage>
</organism>
<evidence type="ECO:0000313" key="2">
    <source>
        <dbReference type="EMBL" id="MEY9320070.1"/>
    </source>
</evidence>
<dbReference type="Proteomes" id="UP001565471">
    <property type="component" value="Unassembled WGS sequence"/>
</dbReference>
<keyword evidence="3" id="KW-1185">Reference proteome</keyword>
<comment type="caution">
    <text evidence="2">The sequence shown here is derived from an EMBL/GenBank/DDBJ whole genome shotgun (WGS) entry which is preliminary data.</text>
</comment>
<evidence type="ECO:0000313" key="3">
    <source>
        <dbReference type="Proteomes" id="UP001565471"/>
    </source>
</evidence>
<dbReference type="EMBL" id="JBGBZA010000002">
    <property type="protein sequence ID" value="MEY9320070.1"/>
    <property type="molecule type" value="Genomic_DNA"/>
</dbReference>
<reference evidence="2 3" key="1">
    <citation type="submission" date="2024-07" db="EMBL/GenBank/DDBJ databases">
        <title>Genomic Encyclopedia of Type Strains, Phase V (KMG-V): Genome sequencing to study the core and pangenomes of soil and plant-associated prokaryotes.</title>
        <authorList>
            <person name="Whitman W."/>
        </authorList>
    </citation>
    <scope>NUCLEOTIDE SEQUENCE [LARGE SCALE GENOMIC DNA]</scope>
    <source>
        <strain evidence="2 3">USDA 415</strain>
    </source>
</reference>
<feature type="compositionally biased region" description="Polar residues" evidence="1">
    <location>
        <begin position="141"/>
        <end position="151"/>
    </location>
</feature>
<evidence type="ECO:0000256" key="1">
    <source>
        <dbReference type="SAM" id="MobiDB-lite"/>
    </source>
</evidence>
<protein>
    <submittedName>
        <fullName evidence="2">Uncharacterized protein</fullName>
    </submittedName>
</protein>
<accession>A0ABV4FAS1</accession>
<proteinExistence type="predicted"/>